<evidence type="ECO:0000256" key="1">
    <source>
        <dbReference type="SAM" id="Phobius"/>
    </source>
</evidence>
<feature type="transmembrane region" description="Helical" evidence="1">
    <location>
        <begin position="62"/>
        <end position="85"/>
    </location>
</feature>
<dbReference type="RefSeq" id="WP_041057113.1">
    <property type="nucleotide sequence ID" value="NZ_JXRR01000014.1"/>
</dbReference>
<feature type="transmembrane region" description="Helical" evidence="1">
    <location>
        <begin position="5"/>
        <end position="24"/>
    </location>
</feature>
<gene>
    <name evidence="3" type="ORF">KR50_16810</name>
</gene>
<evidence type="ECO:0000313" key="4">
    <source>
        <dbReference type="Proteomes" id="UP000031972"/>
    </source>
</evidence>
<evidence type="ECO:0000313" key="3">
    <source>
        <dbReference type="EMBL" id="KIL47514.1"/>
    </source>
</evidence>
<proteinExistence type="predicted"/>
<keyword evidence="1" id="KW-1133">Transmembrane helix</keyword>
<dbReference type="PATRIC" id="fig|220754.4.peg.1701"/>
<feature type="domain" description="CAAX prenyl protease 2/Lysostaphin resistance protein A-like" evidence="2">
    <location>
        <begin position="103"/>
        <end position="193"/>
    </location>
</feature>
<evidence type="ECO:0000259" key="2">
    <source>
        <dbReference type="Pfam" id="PF02517"/>
    </source>
</evidence>
<organism evidence="3 4">
    <name type="scientific">Jeotgalibacillus campisalis</name>
    <dbReference type="NCBI Taxonomy" id="220754"/>
    <lineage>
        <taxon>Bacteria</taxon>
        <taxon>Bacillati</taxon>
        <taxon>Bacillota</taxon>
        <taxon>Bacilli</taxon>
        <taxon>Bacillales</taxon>
        <taxon>Caryophanaceae</taxon>
        <taxon>Jeotgalibacillus</taxon>
    </lineage>
</organism>
<accession>A0A0C2S0F5</accession>
<name>A0A0C2S0F5_9BACL</name>
<comment type="caution">
    <text evidence="3">The sequence shown here is derived from an EMBL/GenBank/DDBJ whole genome shotgun (WGS) entry which is preliminary data.</text>
</comment>
<feature type="transmembrane region" description="Helical" evidence="1">
    <location>
        <begin position="135"/>
        <end position="154"/>
    </location>
</feature>
<feature type="transmembrane region" description="Helical" evidence="1">
    <location>
        <begin position="105"/>
        <end position="123"/>
    </location>
</feature>
<dbReference type="GO" id="GO:0080120">
    <property type="term" value="P:CAAX-box protein maturation"/>
    <property type="evidence" value="ECO:0007669"/>
    <property type="project" value="UniProtKB-ARBA"/>
</dbReference>
<dbReference type="Proteomes" id="UP000031972">
    <property type="component" value="Unassembled WGS sequence"/>
</dbReference>
<feature type="transmembrane region" description="Helical" evidence="1">
    <location>
        <begin position="183"/>
        <end position="200"/>
    </location>
</feature>
<dbReference type="GO" id="GO:0004175">
    <property type="term" value="F:endopeptidase activity"/>
    <property type="evidence" value="ECO:0007669"/>
    <property type="project" value="UniProtKB-ARBA"/>
</dbReference>
<sequence length="201" mass="23336">MIKQFIWPFTGLVIIHLLMYITFFDQRIFWYLYSGTALVMIALSISQSGIEKGRHPINRSIFYGVLSGFTIYGLLFISYQLLSIAPGDFEQMVDSLFHRLKPDQVWQLLSLILIIIPAVEFFWRGFIQRNLDEHLTPVGSILITAVLSASVFLYSGDWTWMAAAFIGSVFWGMLYYWKKSISLVIISHLTFDLLFFYVVFI</sequence>
<dbReference type="AlphaFoldDB" id="A0A0C2S0F5"/>
<keyword evidence="4" id="KW-1185">Reference proteome</keyword>
<keyword evidence="1" id="KW-0472">Membrane</keyword>
<dbReference type="InterPro" id="IPR003675">
    <property type="entry name" value="Rce1/LyrA-like_dom"/>
</dbReference>
<feature type="transmembrane region" description="Helical" evidence="1">
    <location>
        <begin position="30"/>
        <end position="50"/>
    </location>
</feature>
<dbReference type="EMBL" id="JXRR01000014">
    <property type="protein sequence ID" value="KIL47514.1"/>
    <property type="molecule type" value="Genomic_DNA"/>
</dbReference>
<reference evidence="3 4" key="1">
    <citation type="submission" date="2015-01" db="EMBL/GenBank/DDBJ databases">
        <title>Jeotgalibacillus campisalis genome sequencing.</title>
        <authorList>
            <person name="Goh K.M."/>
            <person name="Chan K.-G."/>
            <person name="Yaakop A.S."/>
            <person name="Ee R."/>
            <person name="Gan H.M."/>
            <person name="Chan C.S."/>
        </authorList>
    </citation>
    <scope>NUCLEOTIDE SEQUENCE [LARGE SCALE GENOMIC DNA]</scope>
    <source>
        <strain evidence="3 4">SF-57</strain>
    </source>
</reference>
<keyword evidence="1" id="KW-0812">Transmembrane</keyword>
<dbReference type="Pfam" id="PF02517">
    <property type="entry name" value="Rce1-like"/>
    <property type="match status" value="1"/>
</dbReference>
<protein>
    <recommendedName>
        <fullName evidence="2">CAAX prenyl protease 2/Lysostaphin resistance protein A-like domain-containing protein</fullName>
    </recommendedName>
</protein>